<evidence type="ECO:0000313" key="2">
    <source>
        <dbReference type="Proteomes" id="UP001391051"/>
    </source>
</evidence>
<protein>
    <submittedName>
        <fullName evidence="1">Uncharacterized protein</fullName>
    </submittedName>
</protein>
<keyword evidence="2" id="KW-1185">Reference proteome</keyword>
<sequence length="73" mass="8465">MRAMRETPCYPLLQVLRRHIGHSAAYDIRRPPRDAPRCKVSDDARKQLWSLFGFLSRYASLKSDTAFGKIQLT</sequence>
<evidence type="ECO:0000313" key="1">
    <source>
        <dbReference type="EMBL" id="KAK7952431.1"/>
    </source>
</evidence>
<dbReference type="EMBL" id="JAQQWE010000005">
    <property type="protein sequence ID" value="KAK7952431.1"/>
    <property type="molecule type" value="Genomic_DNA"/>
</dbReference>
<dbReference type="RefSeq" id="XP_066700493.1">
    <property type="nucleotide sequence ID" value="XM_066844381.1"/>
</dbReference>
<comment type="caution">
    <text evidence="1">The sequence shown here is derived from an EMBL/GenBank/DDBJ whole genome shotgun (WGS) entry which is preliminary data.</text>
</comment>
<name>A0ABR1QEM0_9PEZI</name>
<organism evidence="1 2">
    <name type="scientific">Apiospora aurea</name>
    <dbReference type="NCBI Taxonomy" id="335848"/>
    <lineage>
        <taxon>Eukaryota</taxon>
        <taxon>Fungi</taxon>
        <taxon>Dikarya</taxon>
        <taxon>Ascomycota</taxon>
        <taxon>Pezizomycotina</taxon>
        <taxon>Sordariomycetes</taxon>
        <taxon>Xylariomycetidae</taxon>
        <taxon>Amphisphaeriales</taxon>
        <taxon>Apiosporaceae</taxon>
        <taxon>Apiospora</taxon>
    </lineage>
</organism>
<gene>
    <name evidence="1" type="ORF">PG986_008159</name>
</gene>
<dbReference type="GeneID" id="92077443"/>
<proteinExistence type="predicted"/>
<reference evidence="1 2" key="1">
    <citation type="submission" date="2023-01" db="EMBL/GenBank/DDBJ databases">
        <title>Analysis of 21 Apiospora genomes using comparative genomics revels a genus with tremendous synthesis potential of carbohydrate active enzymes and secondary metabolites.</title>
        <authorList>
            <person name="Sorensen T."/>
        </authorList>
    </citation>
    <scope>NUCLEOTIDE SEQUENCE [LARGE SCALE GENOMIC DNA]</scope>
    <source>
        <strain evidence="1 2">CBS 24483</strain>
    </source>
</reference>
<dbReference type="Proteomes" id="UP001391051">
    <property type="component" value="Unassembled WGS sequence"/>
</dbReference>
<accession>A0ABR1QEM0</accession>